<evidence type="ECO:0000256" key="3">
    <source>
        <dbReference type="SAM" id="Phobius"/>
    </source>
</evidence>
<protein>
    <recommendedName>
        <fullName evidence="2">Biotin transporter</fullName>
    </recommendedName>
</protein>
<keyword evidence="2" id="KW-0813">Transport</keyword>
<evidence type="ECO:0000256" key="1">
    <source>
        <dbReference type="ARBA" id="ARBA00010692"/>
    </source>
</evidence>
<accession>A0ABQ0AUF1</accession>
<evidence type="ECO:0000256" key="2">
    <source>
        <dbReference type="PIRNR" id="PIRNR016661"/>
    </source>
</evidence>
<proteinExistence type="inferred from homology"/>
<dbReference type="Gene3D" id="1.10.1760.20">
    <property type="match status" value="1"/>
</dbReference>
<feature type="transmembrane region" description="Helical" evidence="3">
    <location>
        <begin position="158"/>
        <end position="183"/>
    </location>
</feature>
<keyword evidence="3" id="KW-0812">Transmembrane</keyword>
<dbReference type="RefSeq" id="WP_243176208.1">
    <property type="nucleotide sequence ID" value="NZ_BAABXL010000001.1"/>
</dbReference>
<feature type="transmembrane region" description="Helical" evidence="3">
    <location>
        <begin position="47"/>
        <end position="65"/>
    </location>
</feature>
<dbReference type="InterPro" id="IPR003784">
    <property type="entry name" value="BioY"/>
</dbReference>
<comment type="subcellular location">
    <subcellularLocation>
        <location evidence="2">Cell membrane</location>
        <topology evidence="2">Multi-pass membrane protein</topology>
    </subcellularLocation>
</comment>
<sequence>MNPVSSNPAKKAGAASLFTTREMVLAGMFAAVMAVISQLSIPMPTGVPVTIQVFGVALVGAVLGWRLGLCSMLVYILIGAVGLPVFANFGGGIKSLVGLTGGYIWAWPIMAALCGIQPGLKSKKADLGARILLALVGLAAVEIIGGLQWAALSGDMTLGAVFAYSLVAFIPKDIVITVIAVVISGPFRKMIARGI</sequence>
<dbReference type="Pfam" id="PF02632">
    <property type="entry name" value="BioY"/>
    <property type="match status" value="1"/>
</dbReference>
<keyword evidence="5" id="KW-1185">Reference proteome</keyword>
<dbReference type="PANTHER" id="PTHR34295:SF1">
    <property type="entry name" value="BIOTIN TRANSPORTER BIOY"/>
    <property type="match status" value="1"/>
</dbReference>
<dbReference type="PANTHER" id="PTHR34295">
    <property type="entry name" value="BIOTIN TRANSPORTER BIOY"/>
    <property type="match status" value="1"/>
</dbReference>
<name>A0ABQ0AUF1_9FIRM</name>
<evidence type="ECO:0000313" key="4">
    <source>
        <dbReference type="EMBL" id="GAA6267653.1"/>
    </source>
</evidence>
<feature type="transmembrane region" description="Helical" evidence="3">
    <location>
        <begin position="132"/>
        <end position="152"/>
    </location>
</feature>
<keyword evidence="2" id="KW-1003">Cell membrane</keyword>
<keyword evidence="2 3" id="KW-0472">Membrane</keyword>
<feature type="transmembrane region" description="Helical" evidence="3">
    <location>
        <begin position="72"/>
        <end position="90"/>
    </location>
</feature>
<comment type="similarity">
    <text evidence="1 2">Belongs to the BioY family.</text>
</comment>
<feature type="transmembrane region" description="Helical" evidence="3">
    <location>
        <begin position="102"/>
        <end position="120"/>
    </location>
</feature>
<evidence type="ECO:0000313" key="5">
    <source>
        <dbReference type="Proteomes" id="UP001600894"/>
    </source>
</evidence>
<reference evidence="4 5" key="1">
    <citation type="submission" date="2024-04" db="EMBL/GenBank/DDBJ databases">
        <title>Defined microbial consortia suppress multidrug-resistant proinflammatory Enterobacteriaceae via ecological control.</title>
        <authorList>
            <person name="Furuichi M."/>
            <person name="Kawaguchi T."/>
            <person name="Pust M."/>
            <person name="Yasuma K."/>
            <person name="Plichta D."/>
            <person name="Hasegawa N."/>
            <person name="Ohya T."/>
            <person name="Bhattarai S."/>
            <person name="Sasajima S."/>
            <person name="Aoto Y."/>
            <person name="Tuganbaev T."/>
            <person name="Yaginuma M."/>
            <person name="Ueda M."/>
            <person name="Okahashi N."/>
            <person name="Amafuji K."/>
            <person name="Kiridooshi Y."/>
            <person name="Sugita K."/>
            <person name="Strazar M."/>
            <person name="Skelly A."/>
            <person name="Suda W."/>
            <person name="Hattori M."/>
            <person name="Nakamoto N."/>
            <person name="Caballero S."/>
            <person name="Norman J."/>
            <person name="Olle B."/>
            <person name="Tanoue T."/>
            <person name="Arita M."/>
            <person name="Bucci V."/>
            <person name="Atarashi K."/>
            <person name="Xavier R."/>
            <person name="Honda K."/>
        </authorList>
    </citation>
    <scope>NUCLEOTIDE SEQUENCE [LARGE SCALE GENOMIC DNA]</scope>
    <source>
        <strain evidence="5">f13</strain>
    </source>
</reference>
<gene>
    <name evidence="4" type="ORF">F130042H8_07130</name>
</gene>
<dbReference type="EMBL" id="BAABXL010000001">
    <property type="protein sequence ID" value="GAA6267653.1"/>
    <property type="molecule type" value="Genomic_DNA"/>
</dbReference>
<comment type="caution">
    <text evidence="4">The sequence shown here is derived from an EMBL/GenBank/DDBJ whole genome shotgun (WGS) entry which is preliminary data.</text>
</comment>
<dbReference type="Proteomes" id="UP001600894">
    <property type="component" value="Unassembled WGS sequence"/>
</dbReference>
<keyword evidence="3" id="KW-1133">Transmembrane helix</keyword>
<feature type="transmembrane region" description="Helical" evidence="3">
    <location>
        <begin position="23"/>
        <end position="41"/>
    </location>
</feature>
<dbReference type="PIRSF" id="PIRSF016661">
    <property type="entry name" value="BioY"/>
    <property type="match status" value="1"/>
</dbReference>
<organism evidence="4 5">
    <name type="scientific">Enterocloster alcoholdehydrogenati</name>
    <dbReference type="NCBI Taxonomy" id="2547410"/>
    <lineage>
        <taxon>Bacteria</taxon>
        <taxon>Bacillati</taxon>
        <taxon>Bacillota</taxon>
        <taxon>Clostridia</taxon>
        <taxon>Lachnospirales</taxon>
        <taxon>Lachnospiraceae</taxon>
        <taxon>Enterocloster</taxon>
    </lineage>
</organism>